<comment type="subcellular location">
    <subcellularLocation>
        <location evidence="1">Cell membrane</location>
        <topology evidence="1">Multi-pass membrane protein</topology>
    </subcellularLocation>
</comment>
<feature type="transmembrane region" description="Helical" evidence="6">
    <location>
        <begin position="246"/>
        <end position="267"/>
    </location>
</feature>
<dbReference type="GO" id="GO:0005886">
    <property type="term" value="C:plasma membrane"/>
    <property type="evidence" value="ECO:0007669"/>
    <property type="project" value="UniProtKB-SubCell"/>
</dbReference>
<evidence type="ECO:0000256" key="2">
    <source>
        <dbReference type="ARBA" id="ARBA00022475"/>
    </source>
</evidence>
<evidence type="ECO:0000313" key="8">
    <source>
        <dbReference type="EMBL" id="SUA50877.1"/>
    </source>
</evidence>
<feature type="transmembrane region" description="Helical" evidence="6">
    <location>
        <begin position="157"/>
        <end position="175"/>
    </location>
</feature>
<evidence type="ECO:0000256" key="3">
    <source>
        <dbReference type="ARBA" id="ARBA00022692"/>
    </source>
</evidence>
<proteinExistence type="predicted"/>
<dbReference type="GO" id="GO:0015658">
    <property type="term" value="F:branched-chain amino acid transmembrane transporter activity"/>
    <property type="evidence" value="ECO:0007669"/>
    <property type="project" value="InterPro"/>
</dbReference>
<feature type="transmembrane region" description="Helical" evidence="6">
    <location>
        <begin position="7"/>
        <end position="23"/>
    </location>
</feature>
<protein>
    <submittedName>
        <fullName evidence="7">Branched-chain amino acid ABC transporter permease</fullName>
    </submittedName>
    <submittedName>
        <fullName evidence="8">Leucine/isoleucine/valine transporter permease subunit</fullName>
    </submittedName>
</protein>
<name>A0A378XBM6_9BURK</name>
<evidence type="ECO:0000313" key="10">
    <source>
        <dbReference type="Proteomes" id="UP000594903"/>
    </source>
</evidence>
<feature type="transmembrane region" description="Helical" evidence="6">
    <location>
        <begin position="55"/>
        <end position="75"/>
    </location>
</feature>
<dbReference type="STRING" id="1122619.GCA_000373745_02055"/>
<keyword evidence="10" id="KW-1185">Reference proteome</keyword>
<dbReference type="EMBL" id="UGSB01000001">
    <property type="protein sequence ID" value="SUA50877.1"/>
    <property type="molecule type" value="Genomic_DNA"/>
</dbReference>
<keyword evidence="3 6" id="KW-0812">Transmembrane</keyword>
<evidence type="ECO:0000256" key="1">
    <source>
        <dbReference type="ARBA" id="ARBA00004651"/>
    </source>
</evidence>
<reference evidence="8 9" key="1">
    <citation type="submission" date="2018-06" db="EMBL/GenBank/DDBJ databases">
        <authorList>
            <consortium name="Pathogen Informatics"/>
            <person name="Doyle S."/>
        </authorList>
    </citation>
    <scope>NUCLEOTIDE SEQUENCE [LARGE SCALE GENOMIC DNA]</scope>
    <source>
        <strain evidence="8 9">NCTC11997</strain>
    </source>
</reference>
<dbReference type="Proteomes" id="UP000594903">
    <property type="component" value="Chromosome"/>
</dbReference>
<reference evidence="7 10" key="2">
    <citation type="submission" date="2020-12" db="EMBL/GenBank/DDBJ databases">
        <title>FDA dAtabase for Regulatory Grade micrObial Sequences (FDA-ARGOS): Supporting development and validation of Infectious Disease Dx tests.</title>
        <authorList>
            <person name="Sproer C."/>
            <person name="Gronow S."/>
            <person name="Severitt S."/>
            <person name="Schroder I."/>
            <person name="Tallon L."/>
            <person name="Sadzewicz L."/>
            <person name="Zhao X."/>
            <person name="Boylan J."/>
            <person name="Ott S."/>
            <person name="Bowen H."/>
            <person name="Vavikolanu K."/>
            <person name="Mehta A."/>
            <person name="Aluvathingal J."/>
            <person name="Nadendla S."/>
            <person name="Lowell S."/>
            <person name="Myers T."/>
            <person name="Yan Y."/>
            <person name="Sichtig H."/>
        </authorList>
    </citation>
    <scope>NUCLEOTIDE SEQUENCE [LARGE SCALE GENOMIC DNA]</scope>
    <source>
        <strain evidence="7 10">FDAARGOS_872</strain>
    </source>
</reference>
<gene>
    <name evidence="7" type="ORF">I6G29_01790</name>
    <name evidence="8" type="ORF">NCTC11997_00403</name>
</gene>
<feature type="transmembrane region" description="Helical" evidence="6">
    <location>
        <begin position="29"/>
        <end position="48"/>
    </location>
</feature>
<dbReference type="InterPro" id="IPR001851">
    <property type="entry name" value="ABC_transp_permease"/>
</dbReference>
<dbReference type="PANTHER" id="PTHR30482:SF10">
    <property type="entry name" value="HIGH-AFFINITY BRANCHED-CHAIN AMINO ACID TRANSPORT PROTEIN BRAE"/>
    <property type="match status" value="1"/>
</dbReference>
<evidence type="ECO:0000256" key="6">
    <source>
        <dbReference type="SAM" id="Phobius"/>
    </source>
</evidence>
<dbReference type="Proteomes" id="UP000254603">
    <property type="component" value="Unassembled WGS sequence"/>
</dbReference>
<dbReference type="AlphaFoldDB" id="A0A378XBM6"/>
<keyword evidence="4 6" id="KW-1133">Transmembrane helix</keyword>
<evidence type="ECO:0000256" key="5">
    <source>
        <dbReference type="ARBA" id="ARBA00023136"/>
    </source>
</evidence>
<dbReference type="Pfam" id="PF02653">
    <property type="entry name" value="BPD_transp_2"/>
    <property type="match status" value="1"/>
</dbReference>
<sequence>MKVNNYYAMFGLLFLLLIVPLIWQSSAALNFLTFTLIISIGAIGWNVLGGVAGQVSFGHAAFFGVGAYFIALWQVNFGLPAWLGFIFAIGAGMVVAVIIGYLSFRAGLRGSYFALVTLAFAEVCRVLANSFSFTGGASGQLLHIDYGFSSLQFENPLYFYLFVLALLCIALSIAMKISHSRLGAQLIAIKENEDAAKALGVDTLKRKLQAIAISGGLTATAGALYVQYFLYIDPIIAFSPKMSIEVLLATMVGGLGYVLGPLVGAFSLHILGEGVKLFVGDIPGVDIAIYGLVLIIAVSFLPRGLLSLVEKYSSKKVEK</sequence>
<dbReference type="PANTHER" id="PTHR30482">
    <property type="entry name" value="HIGH-AFFINITY BRANCHED-CHAIN AMINO ACID TRANSPORT SYSTEM PERMEASE"/>
    <property type="match status" value="1"/>
</dbReference>
<accession>A0A378XBM6</accession>
<dbReference type="RefSeq" id="WP_018575238.1">
    <property type="nucleotide sequence ID" value="NZ_CP065725.1"/>
</dbReference>
<evidence type="ECO:0000313" key="9">
    <source>
        <dbReference type="Proteomes" id="UP000254603"/>
    </source>
</evidence>
<organism evidence="8 9">
    <name type="scientific">Oligella ureolytica</name>
    <dbReference type="NCBI Taxonomy" id="90244"/>
    <lineage>
        <taxon>Bacteria</taxon>
        <taxon>Pseudomonadati</taxon>
        <taxon>Pseudomonadota</taxon>
        <taxon>Betaproteobacteria</taxon>
        <taxon>Burkholderiales</taxon>
        <taxon>Alcaligenaceae</taxon>
        <taxon>Oligella</taxon>
    </lineage>
</organism>
<keyword evidence="5 6" id="KW-0472">Membrane</keyword>
<feature type="transmembrane region" description="Helical" evidence="6">
    <location>
        <begin position="81"/>
        <end position="104"/>
    </location>
</feature>
<keyword evidence="2" id="KW-1003">Cell membrane</keyword>
<feature type="transmembrane region" description="Helical" evidence="6">
    <location>
        <begin position="287"/>
        <end position="309"/>
    </location>
</feature>
<dbReference type="EMBL" id="CP065725">
    <property type="protein sequence ID" value="QPT40377.1"/>
    <property type="molecule type" value="Genomic_DNA"/>
</dbReference>
<dbReference type="InterPro" id="IPR043428">
    <property type="entry name" value="LivM-like"/>
</dbReference>
<dbReference type="CDD" id="cd06581">
    <property type="entry name" value="TM_PBP1_LivM_like"/>
    <property type="match status" value="1"/>
</dbReference>
<evidence type="ECO:0000256" key="4">
    <source>
        <dbReference type="ARBA" id="ARBA00022989"/>
    </source>
</evidence>
<evidence type="ECO:0000313" key="7">
    <source>
        <dbReference type="EMBL" id="QPT40377.1"/>
    </source>
</evidence>
<dbReference type="OrthoDB" id="9814461at2"/>